<evidence type="ECO:0000313" key="2">
    <source>
        <dbReference type="EMBL" id="PKX98306.1"/>
    </source>
</evidence>
<dbReference type="RefSeq" id="XP_024686901.1">
    <property type="nucleotide sequence ID" value="XM_024826108.1"/>
</dbReference>
<dbReference type="AlphaFoldDB" id="A0A2I1CL18"/>
<organism evidence="2 3">
    <name type="scientific">Aspergillus novofumigatus (strain IBT 16806)</name>
    <dbReference type="NCBI Taxonomy" id="1392255"/>
    <lineage>
        <taxon>Eukaryota</taxon>
        <taxon>Fungi</taxon>
        <taxon>Dikarya</taxon>
        <taxon>Ascomycota</taxon>
        <taxon>Pezizomycotina</taxon>
        <taxon>Eurotiomycetes</taxon>
        <taxon>Eurotiomycetidae</taxon>
        <taxon>Eurotiales</taxon>
        <taxon>Aspergillaceae</taxon>
        <taxon>Aspergillus</taxon>
        <taxon>Aspergillus subgen. Fumigati</taxon>
    </lineage>
</organism>
<accession>A0A2I1CL18</accession>
<comment type="caution">
    <text evidence="2">The sequence shown here is derived from an EMBL/GenBank/DDBJ whole genome shotgun (WGS) entry which is preliminary data.</text>
</comment>
<dbReference type="Proteomes" id="UP000234474">
    <property type="component" value="Unassembled WGS sequence"/>
</dbReference>
<sequence>MEWPQREIRIVSITSLAGPSCAQITYSLQSLTAIPWAVAVPSTQLDRHRVPTPPIFNSPSVPRLPATQPTPS</sequence>
<dbReference type="EMBL" id="MSZS01000001">
    <property type="protein sequence ID" value="PKX98306.1"/>
    <property type="molecule type" value="Genomic_DNA"/>
</dbReference>
<name>A0A2I1CL18_ASPN1</name>
<protein>
    <submittedName>
        <fullName evidence="2">Uncharacterized protein</fullName>
    </submittedName>
</protein>
<gene>
    <name evidence="2" type="ORF">P174DRAFT_436703</name>
</gene>
<keyword evidence="3" id="KW-1185">Reference proteome</keyword>
<dbReference type="VEuPathDB" id="FungiDB:P174DRAFT_436703"/>
<reference evidence="3" key="1">
    <citation type="journal article" date="2018" name="Proc. Natl. Acad. Sci. U.S.A.">
        <title>Linking secondary metabolites to gene clusters through genome sequencing of six diverse Aspergillus species.</title>
        <authorList>
            <person name="Kaerboelling I."/>
            <person name="Vesth T.C."/>
            <person name="Frisvad J.C."/>
            <person name="Nybo J.L."/>
            <person name="Theobald S."/>
            <person name="Kuo A."/>
            <person name="Bowyer P."/>
            <person name="Matsuda Y."/>
            <person name="Mondo S."/>
            <person name="Lyhne E.K."/>
            <person name="Kogle M.E."/>
            <person name="Clum A."/>
            <person name="Lipzen A."/>
            <person name="Salamov A."/>
            <person name="Ngan C.Y."/>
            <person name="Daum C."/>
            <person name="Chiniquy J."/>
            <person name="Barry K."/>
            <person name="LaButti K."/>
            <person name="Haridas S."/>
            <person name="Simmons B.A."/>
            <person name="Magnuson J.K."/>
            <person name="Mortensen U.H."/>
            <person name="Larsen T.O."/>
            <person name="Grigoriev I.V."/>
            <person name="Baker S.E."/>
            <person name="Andersen M.R."/>
        </authorList>
    </citation>
    <scope>NUCLEOTIDE SEQUENCE [LARGE SCALE GENOMIC DNA]</scope>
    <source>
        <strain evidence="3">IBT 16806</strain>
    </source>
</reference>
<evidence type="ECO:0000313" key="3">
    <source>
        <dbReference type="Proteomes" id="UP000234474"/>
    </source>
</evidence>
<feature type="region of interest" description="Disordered" evidence="1">
    <location>
        <begin position="49"/>
        <end position="72"/>
    </location>
</feature>
<proteinExistence type="predicted"/>
<dbReference type="GeneID" id="36533433"/>
<evidence type="ECO:0000256" key="1">
    <source>
        <dbReference type="SAM" id="MobiDB-lite"/>
    </source>
</evidence>